<dbReference type="EMBL" id="JBHMFI010000001">
    <property type="protein sequence ID" value="MFB9073151.1"/>
    <property type="molecule type" value="Genomic_DNA"/>
</dbReference>
<reference evidence="2 3" key="1">
    <citation type="submission" date="2024-09" db="EMBL/GenBank/DDBJ databases">
        <authorList>
            <person name="Sun Q."/>
            <person name="Mori K."/>
        </authorList>
    </citation>
    <scope>NUCLEOTIDE SEQUENCE [LARGE SCALE GENOMIC DNA]</scope>
    <source>
        <strain evidence="2 3">CCM 7609</strain>
    </source>
</reference>
<name>A0ABV5G2J0_9MICC</name>
<organism evidence="2 3">
    <name type="scientific">Citricoccus parietis</name>
    <dbReference type="NCBI Taxonomy" id="592307"/>
    <lineage>
        <taxon>Bacteria</taxon>
        <taxon>Bacillati</taxon>
        <taxon>Actinomycetota</taxon>
        <taxon>Actinomycetes</taxon>
        <taxon>Micrococcales</taxon>
        <taxon>Micrococcaceae</taxon>
        <taxon>Citricoccus</taxon>
    </lineage>
</organism>
<feature type="region of interest" description="Disordered" evidence="1">
    <location>
        <begin position="1"/>
        <end position="70"/>
    </location>
</feature>
<evidence type="ECO:0000256" key="1">
    <source>
        <dbReference type="SAM" id="MobiDB-lite"/>
    </source>
</evidence>
<gene>
    <name evidence="2" type="ORF">ACFFX0_18875</name>
</gene>
<dbReference type="Proteomes" id="UP001589575">
    <property type="component" value="Unassembled WGS sequence"/>
</dbReference>
<evidence type="ECO:0000313" key="2">
    <source>
        <dbReference type="EMBL" id="MFB9073151.1"/>
    </source>
</evidence>
<sequence>MIGRSSPTRRCPGPGFRGLPAIRSSRRRREACWTARPLRPGTGPGCRWSSRGRKSVAPRRRRRPGRRRRR</sequence>
<feature type="compositionally biased region" description="Basic residues" evidence="1">
    <location>
        <begin position="50"/>
        <end position="70"/>
    </location>
</feature>
<accession>A0ABV5G2J0</accession>
<keyword evidence="3" id="KW-1185">Reference proteome</keyword>
<evidence type="ECO:0000313" key="3">
    <source>
        <dbReference type="Proteomes" id="UP001589575"/>
    </source>
</evidence>
<comment type="caution">
    <text evidence="2">The sequence shown here is derived from an EMBL/GenBank/DDBJ whole genome shotgun (WGS) entry which is preliminary data.</text>
</comment>
<proteinExistence type="predicted"/>
<protein>
    <submittedName>
        <fullName evidence="2">Uncharacterized protein</fullName>
    </submittedName>
</protein>